<feature type="transmembrane region" description="Helical" evidence="1">
    <location>
        <begin position="13"/>
        <end position="33"/>
    </location>
</feature>
<keyword evidence="1" id="KW-1133">Transmembrane helix</keyword>
<evidence type="ECO:0000313" key="3">
    <source>
        <dbReference type="Proteomes" id="UP000182373"/>
    </source>
</evidence>
<dbReference type="EMBL" id="CP018191">
    <property type="protein sequence ID" value="APH53323.1"/>
    <property type="molecule type" value="Genomic_DNA"/>
</dbReference>
<evidence type="ECO:0000313" key="2">
    <source>
        <dbReference type="EMBL" id="APH53323.1"/>
    </source>
</evidence>
<proteinExistence type="predicted"/>
<reference evidence="3" key="1">
    <citation type="submission" date="2016-11" db="EMBL/GenBank/DDBJ databases">
        <title>Comparative genomic and phenotypic analysis of Granulibacter bethesdensis clinical isolates from patients with chronic granulomatous disease.</title>
        <authorList>
            <person name="Zarember K.A."/>
            <person name="Porcella S.F."/>
            <person name="Chu J."/>
            <person name="Ding L."/>
            <person name="Dahlstrom E."/>
            <person name="Barbian K."/>
            <person name="Martens C."/>
            <person name="Sykora L."/>
            <person name="Kramer S."/>
            <person name="Pettinato A.M."/>
            <person name="Hong H."/>
            <person name="Wald G."/>
            <person name="Berg L.J."/>
            <person name="Rogge L.S."/>
            <person name="Greenberg D.E."/>
            <person name="Falcone E.L."/>
            <person name="Neves J.F."/>
            <person name="Simoes M.J."/>
            <person name="Casal M."/>
            <person name="Rodriguez-Lopez F.C."/>
            <person name="Zelazny A."/>
            <person name="Gallin J.I."/>
            <person name="Holland S.M."/>
        </authorList>
    </citation>
    <scope>NUCLEOTIDE SEQUENCE [LARGE SCALE GENOMIC DNA]</scope>
    <source>
        <strain evidence="3">NIH9.1</strain>
    </source>
</reference>
<protein>
    <submittedName>
        <fullName evidence="2">Uncharacterized protein</fullName>
    </submittedName>
</protein>
<accession>A0AAC9KA78</accession>
<organism evidence="2 3">
    <name type="scientific">Granulibacter bethesdensis</name>
    <dbReference type="NCBI Taxonomy" id="364410"/>
    <lineage>
        <taxon>Bacteria</taxon>
        <taxon>Pseudomonadati</taxon>
        <taxon>Pseudomonadota</taxon>
        <taxon>Alphaproteobacteria</taxon>
        <taxon>Acetobacterales</taxon>
        <taxon>Acetobacteraceae</taxon>
        <taxon>Granulibacter</taxon>
    </lineage>
</organism>
<keyword evidence="1" id="KW-0472">Membrane</keyword>
<name>A0AAC9KA78_9PROT</name>
<dbReference type="AlphaFoldDB" id="A0AAC9KA78"/>
<evidence type="ECO:0000256" key="1">
    <source>
        <dbReference type="SAM" id="Phobius"/>
    </source>
</evidence>
<gene>
    <name evidence="2" type="ORF">GbCGDNIH9_0101</name>
</gene>
<sequence>MTVPNLQLIITEWFKSLTGFFVSSILAFFRICIRRQMLKITECFERDGCYCK</sequence>
<keyword evidence="1" id="KW-0812">Transmembrane</keyword>
<dbReference type="Proteomes" id="UP000182373">
    <property type="component" value="Chromosome"/>
</dbReference>